<organism evidence="1 2">
    <name type="scientific">Thalassococcus lentus</name>
    <dbReference type="NCBI Taxonomy" id="1210524"/>
    <lineage>
        <taxon>Bacteria</taxon>
        <taxon>Pseudomonadati</taxon>
        <taxon>Pseudomonadota</taxon>
        <taxon>Alphaproteobacteria</taxon>
        <taxon>Rhodobacterales</taxon>
        <taxon>Roseobacteraceae</taxon>
        <taxon>Thalassococcus</taxon>
    </lineage>
</organism>
<keyword evidence="2" id="KW-1185">Reference proteome</keyword>
<gene>
    <name evidence="1" type="ORF">PFY00_11820</name>
</gene>
<dbReference type="RefSeq" id="WP_271432756.1">
    <property type="nucleotide sequence ID" value="NZ_JAQIOY010000003.1"/>
</dbReference>
<accession>A0ABT4XU16</accession>
<evidence type="ECO:0000313" key="2">
    <source>
        <dbReference type="Proteomes" id="UP001210720"/>
    </source>
</evidence>
<evidence type="ECO:0000313" key="1">
    <source>
        <dbReference type="EMBL" id="MDA7425417.1"/>
    </source>
</evidence>
<name>A0ABT4XU16_9RHOB</name>
<protein>
    <recommendedName>
        <fullName evidence="3">HTH merR-type domain-containing protein</fullName>
    </recommendedName>
</protein>
<dbReference type="EMBL" id="JAQIOY010000003">
    <property type="protein sequence ID" value="MDA7425417.1"/>
    <property type="molecule type" value="Genomic_DNA"/>
</dbReference>
<proteinExistence type="predicted"/>
<comment type="caution">
    <text evidence="1">The sequence shown here is derived from an EMBL/GenBank/DDBJ whole genome shotgun (WGS) entry which is preliminary data.</text>
</comment>
<sequence length="88" mass="10166">MKDHTICARDIQHVCSLTGYAMRNLLTDPALSNNFIQARGPKGGNGRRYWTLRVLLPVLRQQPFFTRGMERDLAQIDLKQRNTESQHV</sequence>
<dbReference type="Proteomes" id="UP001210720">
    <property type="component" value="Unassembled WGS sequence"/>
</dbReference>
<evidence type="ECO:0008006" key="3">
    <source>
        <dbReference type="Google" id="ProtNLM"/>
    </source>
</evidence>
<reference evidence="1 2" key="1">
    <citation type="submission" date="2023-01" db="EMBL/GenBank/DDBJ databases">
        <title>Thalassococcus onchidii sp. nov., isolated from a marine invertebrate from the South China Sea.</title>
        <authorList>
            <person name="Xu S."/>
            <person name="Liu Z."/>
            <person name="Xu Y."/>
        </authorList>
    </citation>
    <scope>NUCLEOTIDE SEQUENCE [LARGE SCALE GENOMIC DNA]</scope>
    <source>
        <strain evidence="1 2">KCTC 32084</strain>
    </source>
</reference>